<accession>A0A7V5H3A6</accession>
<organism evidence="2">
    <name type="scientific">Caldithrix abyssi</name>
    <dbReference type="NCBI Taxonomy" id="187145"/>
    <lineage>
        <taxon>Bacteria</taxon>
        <taxon>Pseudomonadati</taxon>
        <taxon>Calditrichota</taxon>
        <taxon>Calditrichia</taxon>
        <taxon>Calditrichales</taxon>
        <taxon>Calditrichaceae</taxon>
        <taxon>Caldithrix</taxon>
    </lineage>
</organism>
<dbReference type="InterPro" id="IPR011990">
    <property type="entry name" value="TPR-like_helical_dom_sf"/>
</dbReference>
<gene>
    <name evidence="2" type="ORF">ENL21_03600</name>
</gene>
<name>A0A7V5H3A6_CALAY</name>
<sequence>MNTKRHIFLLCSSWLIFWGSLSFAQQPWIEQVTAMTIDGYFKKAEALVNQKIAETDSALAPCLYLASVLNSRMTHYESNDQAGRFTRLLHFIINKANQQLDQPNLSDSLLARLYFYRGSAYGYLGFFQGQNGQWFKALKNGLKAIDDLTACTKLDSTLYEAYLGLGTYKYWRSTKLKAVLWLPFLKDLREEGIADIKRAMRTSSNSRYMALHQLVYILIDYKHYDEALEYSEQGIQKFPQSQFMWWAYAHVFFKSHQYHKAIKAYSHLLKLIKSHPESNPSHWLDCQVRLAEVYKRLGQTQQAKQLARLILKHQKDFPDTEKNRQRLAHARELLNS</sequence>
<evidence type="ECO:0000256" key="1">
    <source>
        <dbReference type="SAM" id="SignalP"/>
    </source>
</evidence>
<reference evidence="2" key="1">
    <citation type="journal article" date="2020" name="mSystems">
        <title>Genome- and Community-Level Interaction Insights into Carbon Utilization and Element Cycling Functions of Hydrothermarchaeota in Hydrothermal Sediment.</title>
        <authorList>
            <person name="Zhou Z."/>
            <person name="Liu Y."/>
            <person name="Xu W."/>
            <person name="Pan J."/>
            <person name="Luo Z.H."/>
            <person name="Li M."/>
        </authorList>
    </citation>
    <scope>NUCLEOTIDE SEQUENCE [LARGE SCALE GENOMIC DNA]</scope>
    <source>
        <strain evidence="2">HyVt-76</strain>
    </source>
</reference>
<evidence type="ECO:0008006" key="3">
    <source>
        <dbReference type="Google" id="ProtNLM"/>
    </source>
</evidence>
<dbReference type="Gene3D" id="1.25.40.10">
    <property type="entry name" value="Tetratricopeptide repeat domain"/>
    <property type="match status" value="1"/>
</dbReference>
<proteinExistence type="predicted"/>
<feature type="signal peptide" evidence="1">
    <location>
        <begin position="1"/>
        <end position="24"/>
    </location>
</feature>
<dbReference type="AlphaFoldDB" id="A0A7V5H3A6"/>
<keyword evidence="1" id="KW-0732">Signal</keyword>
<dbReference type="EMBL" id="DRTD01000260">
    <property type="protein sequence ID" value="HHE54842.1"/>
    <property type="molecule type" value="Genomic_DNA"/>
</dbReference>
<protein>
    <recommendedName>
        <fullName evidence="3">Tetratricopeptide repeat protein</fullName>
    </recommendedName>
</protein>
<evidence type="ECO:0000313" key="2">
    <source>
        <dbReference type="EMBL" id="HHE54842.1"/>
    </source>
</evidence>
<dbReference type="SUPFAM" id="SSF48452">
    <property type="entry name" value="TPR-like"/>
    <property type="match status" value="1"/>
</dbReference>
<comment type="caution">
    <text evidence="2">The sequence shown here is derived from an EMBL/GenBank/DDBJ whole genome shotgun (WGS) entry which is preliminary data.</text>
</comment>
<dbReference type="Proteomes" id="UP000886111">
    <property type="component" value="Unassembled WGS sequence"/>
</dbReference>
<feature type="chain" id="PRO_5030874144" description="Tetratricopeptide repeat protein" evidence="1">
    <location>
        <begin position="25"/>
        <end position="336"/>
    </location>
</feature>